<gene>
    <name evidence="1" type="ORF">HMPREF9193_01718</name>
</gene>
<protein>
    <submittedName>
        <fullName evidence="1">Uncharacterized protein</fullName>
    </submittedName>
</protein>
<proteinExistence type="predicted"/>
<sequence length="58" mass="6555">MRVAISFAVLSAFWYEPSAKPLASAVIVYRCHKFNRAVDKVVADNTFYIAYAEKIAKL</sequence>
<comment type="caution">
    <text evidence="1">The sequence shown here is derived from an EMBL/GenBank/DDBJ whole genome shotgun (WGS) entry which is preliminary data.</text>
</comment>
<evidence type="ECO:0000313" key="2">
    <source>
        <dbReference type="Proteomes" id="UP000016649"/>
    </source>
</evidence>
<evidence type="ECO:0000313" key="1">
    <source>
        <dbReference type="EMBL" id="ERJ92059.1"/>
    </source>
</evidence>
<dbReference type="Proteomes" id="UP000016649">
    <property type="component" value="Unassembled WGS sequence"/>
</dbReference>
<organism evidence="1 2">
    <name type="scientific">Treponema lecithinolyticum ATCC 700332</name>
    <dbReference type="NCBI Taxonomy" id="1321815"/>
    <lineage>
        <taxon>Bacteria</taxon>
        <taxon>Pseudomonadati</taxon>
        <taxon>Spirochaetota</taxon>
        <taxon>Spirochaetia</taxon>
        <taxon>Spirochaetales</taxon>
        <taxon>Treponemataceae</taxon>
        <taxon>Treponema</taxon>
    </lineage>
</organism>
<name>A0ABN0NXF6_TRELE</name>
<keyword evidence="2" id="KW-1185">Reference proteome</keyword>
<accession>A0ABN0NXF6</accession>
<dbReference type="EMBL" id="AWVH01000039">
    <property type="protein sequence ID" value="ERJ92059.1"/>
    <property type="molecule type" value="Genomic_DNA"/>
</dbReference>
<reference evidence="1 2" key="1">
    <citation type="submission" date="2013-08" db="EMBL/GenBank/DDBJ databases">
        <authorList>
            <person name="Weinstock G."/>
            <person name="Sodergren E."/>
            <person name="Wylie T."/>
            <person name="Fulton L."/>
            <person name="Fulton R."/>
            <person name="Fronick C."/>
            <person name="O'Laughlin M."/>
            <person name="Godfrey J."/>
            <person name="Miner T."/>
            <person name="Herter B."/>
            <person name="Appelbaum E."/>
            <person name="Cordes M."/>
            <person name="Lek S."/>
            <person name="Wollam A."/>
            <person name="Pepin K.H."/>
            <person name="Palsikar V.B."/>
            <person name="Mitreva M."/>
            <person name="Wilson R.K."/>
        </authorList>
    </citation>
    <scope>NUCLEOTIDE SEQUENCE [LARGE SCALE GENOMIC DNA]</scope>
    <source>
        <strain evidence="1 2">ATCC 700332</strain>
    </source>
</reference>